<reference evidence="2 3" key="1">
    <citation type="journal article" date="2023" name="G3 (Bethesda)">
        <title>A chromosome-level genome assembly of Zasmidium syzygii isolated from banana leaves.</title>
        <authorList>
            <person name="van Westerhoven A.C."/>
            <person name="Mehrabi R."/>
            <person name="Talebi R."/>
            <person name="Steentjes M.B.F."/>
            <person name="Corcolon B."/>
            <person name="Chong P.A."/>
            <person name="Kema G.H.J."/>
            <person name="Seidl M.F."/>
        </authorList>
    </citation>
    <scope>NUCLEOTIDE SEQUENCE [LARGE SCALE GENOMIC DNA]</scope>
    <source>
        <strain evidence="2 3">P124</strain>
    </source>
</reference>
<sequence length="300" mass="31288">MFGQLVVTLLFRACLAAVVRDTSAVTPSTVYQFSSSIVPENSLLRPNGQLLVVANSATKVYQLNPNLTSSQPLNVVYSFPGVTLVFGIVEVATDPPGYDSGKVVAKQVITPVKTVSNFDGLAILNATAGLLAASDETSGRIWTLDIHHNTVASLLSSPKLRGVSDSTFNQIGVNGLKIRGNQLYCTVTGMDYLGVVQVDTSTGEATGSLAVVFNYGEHLDDFNIVPSGNIYLSTLDTNPGGGLLRRAAGTANGQNGTSLVVSEYGTNAAIFQQSSSSSCTLIFLAGLANRVSKATISGAC</sequence>
<feature type="chain" id="PRO_5045282392" description="Six-bladed beta-propeller-like protein" evidence="1">
    <location>
        <begin position="17"/>
        <end position="300"/>
    </location>
</feature>
<accession>A0ABR0E1X4</accession>
<proteinExistence type="predicted"/>
<organism evidence="2 3">
    <name type="scientific">Zasmidium cellare</name>
    <name type="common">Wine cellar mold</name>
    <name type="synonym">Racodium cellare</name>
    <dbReference type="NCBI Taxonomy" id="395010"/>
    <lineage>
        <taxon>Eukaryota</taxon>
        <taxon>Fungi</taxon>
        <taxon>Dikarya</taxon>
        <taxon>Ascomycota</taxon>
        <taxon>Pezizomycotina</taxon>
        <taxon>Dothideomycetes</taxon>
        <taxon>Dothideomycetidae</taxon>
        <taxon>Mycosphaerellales</taxon>
        <taxon>Mycosphaerellaceae</taxon>
        <taxon>Zasmidium</taxon>
    </lineage>
</organism>
<evidence type="ECO:0000313" key="3">
    <source>
        <dbReference type="Proteomes" id="UP001305779"/>
    </source>
</evidence>
<comment type="caution">
    <text evidence="2">The sequence shown here is derived from an EMBL/GenBank/DDBJ whole genome shotgun (WGS) entry which is preliminary data.</text>
</comment>
<dbReference type="InterPro" id="IPR011042">
    <property type="entry name" value="6-blade_b-propeller_TolB-like"/>
</dbReference>
<dbReference type="PANTHER" id="PTHR42060:SF1">
    <property type="entry name" value="NHL REPEAT-CONTAINING PROTEIN"/>
    <property type="match status" value="1"/>
</dbReference>
<evidence type="ECO:0000256" key="1">
    <source>
        <dbReference type="SAM" id="SignalP"/>
    </source>
</evidence>
<dbReference type="Gene3D" id="2.120.10.30">
    <property type="entry name" value="TolB, C-terminal domain"/>
    <property type="match status" value="1"/>
</dbReference>
<feature type="signal peptide" evidence="1">
    <location>
        <begin position="1"/>
        <end position="16"/>
    </location>
</feature>
<gene>
    <name evidence="2" type="ORF">PRZ48_013475</name>
</gene>
<dbReference type="Proteomes" id="UP001305779">
    <property type="component" value="Unassembled WGS sequence"/>
</dbReference>
<dbReference type="EMBL" id="JAXOVC010000012">
    <property type="protein sequence ID" value="KAK4495148.1"/>
    <property type="molecule type" value="Genomic_DNA"/>
</dbReference>
<dbReference type="SUPFAM" id="SSF63829">
    <property type="entry name" value="Calcium-dependent phosphotriesterase"/>
    <property type="match status" value="1"/>
</dbReference>
<name>A0ABR0E1X4_ZASCE</name>
<dbReference type="InterPro" id="IPR052998">
    <property type="entry name" value="Hetero-Diels-Alderase-like"/>
</dbReference>
<keyword evidence="3" id="KW-1185">Reference proteome</keyword>
<evidence type="ECO:0008006" key="4">
    <source>
        <dbReference type="Google" id="ProtNLM"/>
    </source>
</evidence>
<protein>
    <recommendedName>
        <fullName evidence="4">Six-bladed beta-propeller-like protein</fullName>
    </recommendedName>
</protein>
<keyword evidence="1" id="KW-0732">Signal</keyword>
<evidence type="ECO:0000313" key="2">
    <source>
        <dbReference type="EMBL" id="KAK4495148.1"/>
    </source>
</evidence>
<dbReference type="PANTHER" id="PTHR42060">
    <property type="entry name" value="NHL REPEAT-CONTAINING PROTEIN-RELATED"/>
    <property type="match status" value="1"/>
</dbReference>